<dbReference type="RefSeq" id="WP_125849838.1">
    <property type="nucleotide sequence ID" value="NZ_JACHXH010000030.1"/>
</dbReference>
<reference evidence="2 5" key="2">
    <citation type="submission" date="2020-08" db="EMBL/GenBank/DDBJ databases">
        <title>Genomic Encyclopedia of Type Strains, Phase III (KMG-III): the genomes of soil and plant-associated and newly described type strains.</title>
        <authorList>
            <person name="Whitman W."/>
        </authorList>
    </citation>
    <scope>NUCLEOTIDE SEQUENCE [LARGE SCALE GENOMIC DNA]</scope>
    <source>
        <strain evidence="2 5">CECT 4113</strain>
    </source>
</reference>
<keyword evidence="5" id="KW-1185">Reference proteome</keyword>
<dbReference type="Proteomes" id="UP000277279">
    <property type="component" value="Unassembled WGS sequence"/>
</dbReference>
<dbReference type="Proteomes" id="UP000518315">
    <property type="component" value="Unassembled WGS sequence"/>
</dbReference>
<dbReference type="Pfam" id="PF00583">
    <property type="entry name" value="Acetyltransf_1"/>
    <property type="match status" value="1"/>
</dbReference>
<dbReference type="OrthoDB" id="9783470at2"/>
<feature type="domain" description="N-acetyltransferase" evidence="1">
    <location>
        <begin position="3"/>
        <end position="140"/>
    </location>
</feature>
<evidence type="ECO:0000313" key="3">
    <source>
        <dbReference type="EMBL" id="RSB63485.1"/>
    </source>
</evidence>
<reference evidence="3 4" key="1">
    <citation type="submission" date="2018-11" db="EMBL/GenBank/DDBJ databases">
        <authorList>
            <person name="Huo Y."/>
        </authorList>
    </citation>
    <scope>NUCLEOTIDE SEQUENCE [LARGE SCALE GENOMIC DNA]</scope>
    <source>
        <strain evidence="3 4">DSM 30132</strain>
    </source>
</reference>
<sequence length="140" mass="15511">MTFAIKRLRPGDEALFANIADDVFDAPVEPARLAIYLNSPGHMMVAAMLDGLMVGQCAGVIHCHIDKAAELYVDDVGSASTHRRQGIAAAMLTELFEWSRELGCEEAWLATEHDNDVAKTFYRGFSPIEDASIQFYLFKL</sequence>
<evidence type="ECO:0000313" key="4">
    <source>
        <dbReference type="Proteomes" id="UP000277279"/>
    </source>
</evidence>
<dbReference type="SUPFAM" id="SSF55729">
    <property type="entry name" value="Acyl-CoA N-acyltransferases (Nat)"/>
    <property type="match status" value="1"/>
</dbReference>
<dbReference type="EMBL" id="RJJT01000028">
    <property type="protein sequence ID" value="RSB63485.1"/>
    <property type="molecule type" value="Genomic_DNA"/>
</dbReference>
<dbReference type="EMBL" id="JACHXH010000030">
    <property type="protein sequence ID" value="MBB3138262.1"/>
    <property type="molecule type" value="Genomic_DNA"/>
</dbReference>
<accession>A0A3R9A195</accession>
<dbReference type="AlphaFoldDB" id="A0A3R9A195"/>
<dbReference type="EC" id="2.3.1.82" evidence="2"/>
<evidence type="ECO:0000259" key="1">
    <source>
        <dbReference type="PROSITE" id="PS51186"/>
    </source>
</evidence>
<gene>
    <name evidence="3" type="ORF">EFD55_28790</name>
    <name evidence="2" type="ORF">FHS26_006040</name>
</gene>
<keyword evidence="3" id="KW-0808">Transferase</keyword>
<evidence type="ECO:0000313" key="2">
    <source>
        <dbReference type="EMBL" id="MBB3138262.1"/>
    </source>
</evidence>
<organism evidence="3 4">
    <name type="scientific">Rhizobium pisi</name>
    <dbReference type="NCBI Taxonomy" id="574561"/>
    <lineage>
        <taxon>Bacteria</taxon>
        <taxon>Pseudomonadati</taxon>
        <taxon>Pseudomonadota</taxon>
        <taxon>Alphaproteobacteria</taxon>
        <taxon>Hyphomicrobiales</taxon>
        <taxon>Rhizobiaceae</taxon>
        <taxon>Rhizobium/Agrobacterium group</taxon>
        <taxon>Rhizobium</taxon>
    </lineage>
</organism>
<evidence type="ECO:0000313" key="5">
    <source>
        <dbReference type="Proteomes" id="UP000518315"/>
    </source>
</evidence>
<name>A0A3R9A195_9HYPH</name>
<dbReference type="GO" id="GO:0047663">
    <property type="term" value="F:aminoglycoside 6'-N-acetyltransferase activity"/>
    <property type="evidence" value="ECO:0007669"/>
    <property type="project" value="UniProtKB-EC"/>
</dbReference>
<proteinExistence type="predicted"/>
<keyword evidence="2" id="KW-0012">Acyltransferase</keyword>
<dbReference type="CDD" id="cd04301">
    <property type="entry name" value="NAT_SF"/>
    <property type="match status" value="1"/>
</dbReference>
<dbReference type="PROSITE" id="PS51186">
    <property type="entry name" value="GNAT"/>
    <property type="match status" value="1"/>
</dbReference>
<dbReference type="Gene3D" id="3.40.630.30">
    <property type="match status" value="1"/>
</dbReference>
<dbReference type="InterPro" id="IPR016181">
    <property type="entry name" value="Acyl_CoA_acyltransferase"/>
</dbReference>
<comment type="caution">
    <text evidence="3">The sequence shown here is derived from an EMBL/GenBank/DDBJ whole genome shotgun (WGS) entry which is preliminary data.</text>
</comment>
<protein>
    <submittedName>
        <fullName evidence="2">Aminoglycoside 6'-N-acetyltransferase I</fullName>
        <ecNumber evidence="2">2.3.1.82</ecNumber>
    </submittedName>
    <submittedName>
        <fullName evidence="3">GNAT family N-acetyltransferase</fullName>
    </submittedName>
</protein>
<dbReference type="InterPro" id="IPR000182">
    <property type="entry name" value="GNAT_dom"/>
</dbReference>